<feature type="region of interest" description="Disordered" evidence="1">
    <location>
        <begin position="425"/>
        <end position="444"/>
    </location>
</feature>
<dbReference type="EMBL" id="JAKWBI020000001">
    <property type="protein sequence ID" value="KAJ2907377.1"/>
    <property type="molecule type" value="Genomic_DNA"/>
</dbReference>
<feature type="compositionally biased region" description="Low complexity" evidence="1">
    <location>
        <begin position="109"/>
        <end position="130"/>
    </location>
</feature>
<name>A0AAD5WVM6_9PEZI</name>
<gene>
    <name evidence="3" type="ORF">MKZ38_003234</name>
</gene>
<dbReference type="AlphaFoldDB" id="A0AAD5WVM6"/>
<dbReference type="Pfam" id="PF26639">
    <property type="entry name" value="Het-6_barrel"/>
    <property type="match status" value="1"/>
</dbReference>
<protein>
    <recommendedName>
        <fullName evidence="2">Heterokaryon incompatibility domain-containing protein</fullName>
    </recommendedName>
</protein>
<evidence type="ECO:0000259" key="2">
    <source>
        <dbReference type="Pfam" id="PF06985"/>
    </source>
</evidence>
<dbReference type="PANTHER" id="PTHR24148">
    <property type="entry name" value="ANKYRIN REPEAT DOMAIN-CONTAINING PROTEIN 39 HOMOLOG-RELATED"/>
    <property type="match status" value="1"/>
</dbReference>
<evidence type="ECO:0000313" key="3">
    <source>
        <dbReference type="EMBL" id="KAJ2907377.1"/>
    </source>
</evidence>
<feature type="compositionally biased region" description="Low complexity" evidence="1">
    <location>
        <begin position="25"/>
        <end position="37"/>
    </location>
</feature>
<dbReference type="Pfam" id="PF06985">
    <property type="entry name" value="HET"/>
    <property type="match status" value="1"/>
</dbReference>
<dbReference type="Proteomes" id="UP001201980">
    <property type="component" value="Unassembled WGS sequence"/>
</dbReference>
<dbReference type="InterPro" id="IPR052895">
    <property type="entry name" value="HetReg/Transcr_Mod"/>
</dbReference>
<feature type="domain" description="Heterokaryon incompatibility" evidence="2">
    <location>
        <begin position="306"/>
        <end position="470"/>
    </location>
</feature>
<keyword evidence="4" id="KW-1185">Reference proteome</keyword>
<sequence length="878" mass="97610">MDESSPPPPFSPFGPEGQQTIQNMQGQAGVAAATTAAFNSPIQSSPGMSRFGPTNIRRVEVNMQQQQIQPGAGLQSPQDMSRSGMGGGPGGSMGAGGIGRPAGGPGFNPQQQQQQQQQQLQQLPPQQQQLAPDALRQVQQLQAMRRAEVHKIQQQQQLQRMRQQQQFAVNPRKTESALMQQQQQQAMPGRPLMNPRARAQQRPPLARPPSASQVASVHTFRLPDAIDAGGMSFPPVKDAGPVSNEPNGLLPFSCHCPGPHGDSEAMFPPLTEQDSMRVMELLPGQPGDPIKCQLHATNLREAACRYSALSYPWDGDTPDLTNAQIMCNSRHVAVKGNLYMALVRLRRQAVPVILWVDALCINQQDIAEKSNQVRRMSQIFQNACQVFVWLGPENMGHFHTPTALSGLCSIVNTWRQSQHKPNLPDVGYSVDPEQQDSMEEAPEELPPLANPDTFRLFLRSWFHRAWVIQEVALARSAKLLLGKYELPWDLVGLGASILRTNMDKINFQGLESCQTGILNAYFMYRVSRCQRYFDPLEFSFHQLLKLTRGFLCKDPKDRIYGILAIPTLTENTAAGEESGPFVIPDYSKTVEEAYRDVALKIINTTRALDILSSVQHDVSRTLDSTWVPDWQAILTMTLAPWTPSLDFNPAHGRVLEILTGKHRDHRHLTVRGIVADQISWISEPGLQTVSNAPPGMGPHPLLVRLATQPMDVVAEACMVLTSGKDWYGVPVSDRVIHQRDFLKMMLETRTTLDTFWDMGHVRPPPQQQVPTPNKDQIMDFGRQVNSGDQTRFLKAAESVADARRRFTTTSGRLGLGPLGMQVGDKVCILFGASVPFVLRKRQNGYSLIGECFVDKLMHGEALKDHGKEKGHEEWITLE</sequence>
<accession>A0AAD5WVM6</accession>
<dbReference type="PANTHER" id="PTHR24148:SF64">
    <property type="entry name" value="HETEROKARYON INCOMPATIBILITY DOMAIN-CONTAINING PROTEIN"/>
    <property type="match status" value="1"/>
</dbReference>
<comment type="caution">
    <text evidence="3">The sequence shown here is derived from an EMBL/GenBank/DDBJ whole genome shotgun (WGS) entry which is preliminary data.</text>
</comment>
<feature type="compositionally biased region" description="Polar residues" evidence="1">
    <location>
        <begin position="38"/>
        <end position="47"/>
    </location>
</feature>
<organism evidence="3 4">
    <name type="scientific">Zalerion maritima</name>
    <dbReference type="NCBI Taxonomy" id="339359"/>
    <lineage>
        <taxon>Eukaryota</taxon>
        <taxon>Fungi</taxon>
        <taxon>Dikarya</taxon>
        <taxon>Ascomycota</taxon>
        <taxon>Pezizomycotina</taxon>
        <taxon>Sordariomycetes</taxon>
        <taxon>Lulworthiomycetidae</taxon>
        <taxon>Lulworthiales</taxon>
        <taxon>Lulworthiaceae</taxon>
        <taxon>Zalerion</taxon>
    </lineage>
</organism>
<feature type="compositionally biased region" description="Pro residues" evidence="1">
    <location>
        <begin position="1"/>
        <end position="12"/>
    </location>
</feature>
<dbReference type="InterPro" id="IPR010730">
    <property type="entry name" value="HET"/>
</dbReference>
<evidence type="ECO:0000256" key="1">
    <source>
        <dbReference type="SAM" id="MobiDB-lite"/>
    </source>
</evidence>
<proteinExistence type="predicted"/>
<reference evidence="3" key="1">
    <citation type="submission" date="2022-07" db="EMBL/GenBank/DDBJ databases">
        <title>Draft genome sequence of Zalerion maritima ATCC 34329, a (micro)plastics degrading marine fungus.</title>
        <authorList>
            <person name="Paco A."/>
            <person name="Goncalves M.F.M."/>
            <person name="Rocha-Santos T.A.P."/>
            <person name="Alves A."/>
        </authorList>
    </citation>
    <scope>NUCLEOTIDE SEQUENCE</scope>
    <source>
        <strain evidence="3">ATCC 34329</strain>
    </source>
</reference>
<evidence type="ECO:0000313" key="4">
    <source>
        <dbReference type="Proteomes" id="UP001201980"/>
    </source>
</evidence>
<feature type="compositionally biased region" description="Gly residues" evidence="1">
    <location>
        <begin position="84"/>
        <end position="106"/>
    </location>
</feature>
<feature type="compositionally biased region" description="Acidic residues" evidence="1">
    <location>
        <begin position="433"/>
        <end position="443"/>
    </location>
</feature>
<feature type="region of interest" description="Disordered" evidence="1">
    <location>
        <begin position="1"/>
        <end position="135"/>
    </location>
</feature>